<feature type="transmembrane region" description="Helical" evidence="1">
    <location>
        <begin position="16"/>
        <end position="35"/>
    </location>
</feature>
<evidence type="ECO:0000313" key="3">
    <source>
        <dbReference type="Proteomes" id="UP000008495"/>
    </source>
</evidence>
<name>K6VQ24_9MICO</name>
<feature type="transmembrane region" description="Helical" evidence="1">
    <location>
        <begin position="80"/>
        <end position="95"/>
    </location>
</feature>
<dbReference type="Proteomes" id="UP000008495">
    <property type="component" value="Unassembled WGS sequence"/>
</dbReference>
<accession>K6VQ24</accession>
<evidence type="ECO:0000313" key="2">
    <source>
        <dbReference type="EMBL" id="GAB77475.1"/>
    </source>
</evidence>
<sequence>MDGVASALCYPYKVKGFCEIACFGAAIISALMVSIFDAHPLWIGCAFLSAVAYSAVVHAPLRDKTDEVQERNHVYFNNRARLIVAAVLCFFTPWYRPMGVVIAAVEFSFLISMIYRVFKNDNGEPLNGRGLRLFGDA</sequence>
<feature type="transmembrane region" description="Helical" evidence="1">
    <location>
        <begin position="41"/>
        <end position="59"/>
    </location>
</feature>
<dbReference type="AlphaFoldDB" id="K6VQ24"/>
<proteinExistence type="predicted"/>
<protein>
    <submittedName>
        <fullName evidence="2">Uncharacterized protein</fullName>
    </submittedName>
</protein>
<comment type="caution">
    <text evidence="2">The sequence shown here is derived from an EMBL/GenBank/DDBJ whole genome shotgun (WGS) entry which is preliminary data.</text>
</comment>
<organism evidence="2 3">
    <name type="scientific">Austwickia chelonae NBRC 105200</name>
    <dbReference type="NCBI Taxonomy" id="1184607"/>
    <lineage>
        <taxon>Bacteria</taxon>
        <taxon>Bacillati</taxon>
        <taxon>Actinomycetota</taxon>
        <taxon>Actinomycetes</taxon>
        <taxon>Micrococcales</taxon>
        <taxon>Dermatophilaceae</taxon>
        <taxon>Austwickia</taxon>
    </lineage>
</organism>
<keyword evidence="1" id="KW-1133">Transmembrane helix</keyword>
<reference evidence="2 3" key="1">
    <citation type="submission" date="2012-08" db="EMBL/GenBank/DDBJ databases">
        <title>Whole genome shotgun sequence of Austwickia chelonae NBRC 105200.</title>
        <authorList>
            <person name="Yoshida I."/>
            <person name="Hosoyama A."/>
            <person name="Tsuchikane K."/>
            <person name="Katsumata H."/>
            <person name="Ando Y."/>
            <person name="Ohji S."/>
            <person name="Hamada M."/>
            <person name="Tamura T."/>
            <person name="Yamazoe A."/>
            <person name="Yamazaki S."/>
            <person name="Fujita N."/>
        </authorList>
    </citation>
    <scope>NUCLEOTIDE SEQUENCE [LARGE SCALE GENOMIC DNA]</scope>
    <source>
        <strain evidence="2 3">NBRC 105200</strain>
    </source>
</reference>
<gene>
    <name evidence="2" type="ORF">AUCHE_05_03870</name>
</gene>
<keyword evidence="1" id="KW-0812">Transmembrane</keyword>
<evidence type="ECO:0000256" key="1">
    <source>
        <dbReference type="SAM" id="Phobius"/>
    </source>
</evidence>
<dbReference type="EMBL" id="BAGZ01000005">
    <property type="protein sequence ID" value="GAB77475.1"/>
    <property type="molecule type" value="Genomic_DNA"/>
</dbReference>
<keyword evidence="1" id="KW-0472">Membrane</keyword>
<keyword evidence="3" id="KW-1185">Reference proteome</keyword>